<evidence type="ECO:0000256" key="2">
    <source>
        <dbReference type="SAM" id="SignalP"/>
    </source>
</evidence>
<name>A0A084W3L3_ANOSI</name>
<dbReference type="VEuPathDB" id="VectorBase:ASIC012716"/>
<keyword evidence="1" id="KW-0812">Transmembrane</keyword>
<keyword evidence="5" id="KW-1185">Reference proteome</keyword>
<sequence>MCCAHALALLVPILSHLGDDCDFILDHNLNFTEDNTGARFGMLRLAVIGLIGKILILSAPTMMAMIVRAY</sequence>
<keyword evidence="1" id="KW-0472">Membrane</keyword>
<organism evidence="3">
    <name type="scientific">Anopheles sinensis</name>
    <name type="common">Mosquito</name>
    <dbReference type="NCBI Taxonomy" id="74873"/>
    <lineage>
        <taxon>Eukaryota</taxon>
        <taxon>Metazoa</taxon>
        <taxon>Ecdysozoa</taxon>
        <taxon>Arthropoda</taxon>
        <taxon>Hexapoda</taxon>
        <taxon>Insecta</taxon>
        <taxon>Pterygota</taxon>
        <taxon>Neoptera</taxon>
        <taxon>Endopterygota</taxon>
        <taxon>Diptera</taxon>
        <taxon>Nematocera</taxon>
        <taxon>Culicoidea</taxon>
        <taxon>Culicidae</taxon>
        <taxon>Anophelinae</taxon>
        <taxon>Anopheles</taxon>
    </lineage>
</organism>
<reference evidence="4" key="2">
    <citation type="submission" date="2020-05" db="UniProtKB">
        <authorList>
            <consortium name="EnsemblMetazoa"/>
        </authorList>
    </citation>
    <scope>IDENTIFICATION</scope>
</reference>
<gene>
    <name evidence="3" type="ORF">ZHAS_00012716</name>
</gene>
<evidence type="ECO:0000313" key="5">
    <source>
        <dbReference type="Proteomes" id="UP000030765"/>
    </source>
</evidence>
<dbReference type="Proteomes" id="UP000030765">
    <property type="component" value="Unassembled WGS sequence"/>
</dbReference>
<feature type="chain" id="PRO_5001784135" evidence="2">
    <location>
        <begin position="19"/>
        <end position="70"/>
    </location>
</feature>
<keyword evidence="1" id="KW-1133">Transmembrane helix</keyword>
<dbReference type="EMBL" id="KE525293">
    <property type="protein sequence ID" value="KFB44807.1"/>
    <property type="molecule type" value="Genomic_DNA"/>
</dbReference>
<evidence type="ECO:0000256" key="1">
    <source>
        <dbReference type="SAM" id="Phobius"/>
    </source>
</evidence>
<evidence type="ECO:0000313" key="3">
    <source>
        <dbReference type="EMBL" id="KFB44807.1"/>
    </source>
</evidence>
<protein>
    <submittedName>
        <fullName evidence="3 4">Uncharacterized protein</fullName>
    </submittedName>
</protein>
<keyword evidence="2" id="KW-0732">Signal</keyword>
<feature type="transmembrane region" description="Helical" evidence="1">
    <location>
        <begin position="42"/>
        <end position="67"/>
    </location>
</feature>
<accession>A0A084W3L3</accession>
<dbReference type="EMBL" id="ATLV01020057">
    <property type="status" value="NOT_ANNOTATED_CDS"/>
    <property type="molecule type" value="Genomic_DNA"/>
</dbReference>
<reference evidence="3 5" key="1">
    <citation type="journal article" date="2014" name="BMC Genomics">
        <title>Genome sequence of Anopheles sinensis provides insight into genetics basis of mosquito competence for malaria parasites.</title>
        <authorList>
            <person name="Zhou D."/>
            <person name="Zhang D."/>
            <person name="Ding G."/>
            <person name="Shi L."/>
            <person name="Hou Q."/>
            <person name="Ye Y."/>
            <person name="Xu Y."/>
            <person name="Zhou H."/>
            <person name="Xiong C."/>
            <person name="Li S."/>
            <person name="Yu J."/>
            <person name="Hong S."/>
            <person name="Yu X."/>
            <person name="Zou P."/>
            <person name="Chen C."/>
            <person name="Chang X."/>
            <person name="Wang W."/>
            <person name="Lv Y."/>
            <person name="Sun Y."/>
            <person name="Ma L."/>
            <person name="Shen B."/>
            <person name="Zhu C."/>
        </authorList>
    </citation>
    <scope>NUCLEOTIDE SEQUENCE [LARGE SCALE GENOMIC DNA]</scope>
</reference>
<feature type="signal peptide" evidence="2">
    <location>
        <begin position="1"/>
        <end position="18"/>
    </location>
</feature>
<proteinExistence type="predicted"/>
<dbReference type="AlphaFoldDB" id="A0A084W3L3"/>
<dbReference type="EnsemblMetazoa" id="ASIC012716-RA">
    <property type="protein sequence ID" value="ASIC012716-PA"/>
    <property type="gene ID" value="ASIC012716"/>
</dbReference>
<evidence type="ECO:0000313" key="4">
    <source>
        <dbReference type="EnsemblMetazoa" id="ASIC012716-PA"/>
    </source>
</evidence>